<evidence type="ECO:0000313" key="3">
    <source>
        <dbReference type="EMBL" id="MCJ7857813.1"/>
    </source>
</evidence>
<comment type="similarity">
    <text evidence="1">Belongs to the asp23 family.</text>
</comment>
<comment type="caution">
    <text evidence="3">The sequence shown here is derived from an EMBL/GenBank/DDBJ whole genome shotgun (WGS) entry which is preliminary data.</text>
</comment>
<feature type="compositionally biased region" description="Low complexity" evidence="2">
    <location>
        <begin position="227"/>
        <end position="239"/>
    </location>
</feature>
<dbReference type="AlphaFoldDB" id="A0A9X1WGM9"/>
<dbReference type="Pfam" id="PF03780">
    <property type="entry name" value="Asp23"/>
    <property type="match status" value="1"/>
</dbReference>
<evidence type="ECO:0000256" key="2">
    <source>
        <dbReference type="SAM" id="MobiDB-lite"/>
    </source>
</evidence>
<organism evidence="3 4">
    <name type="scientific">Corynebacterium kalidii</name>
    <dbReference type="NCBI Taxonomy" id="2931982"/>
    <lineage>
        <taxon>Bacteria</taxon>
        <taxon>Bacillati</taxon>
        <taxon>Actinomycetota</taxon>
        <taxon>Actinomycetes</taxon>
        <taxon>Mycobacteriales</taxon>
        <taxon>Corynebacteriaceae</taxon>
        <taxon>Corynebacterium</taxon>
    </lineage>
</organism>
<feature type="compositionally biased region" description="Low complexity" evidence="2">
    <location>
        <begin position="134"/>
        <end position="145"/>
    </location>
</feature>
<protein>
    <submittedName>
        <fullName evidence="3">Asp23/Gls24 family envelope stress response protein</fullName>
    </submittedName>
</protein>
<name>A0A9X1WGM9_9CORY</name>
<evidence type="ECO:0000313" key="4">
    <source>
        <dbReference type="Proteomes" id="UP001139207"/>
    </source>
</evidence>
<gene>
    <name evidence="3" type="ORF">MUN33_03665</name>
</gene>
<keyword evidence="4" id="KW-1185">Reference proteome</keyword>
<feature type="region of interest" description="Disordered" evidence="2">
    <location>
        <begin position="297"/>
        <end position="363"/>
    </location>
</feature>
<dbReference type="Proteomes" id="UP001139207">
    <property type="component" value="Unassembled WGS sequence"/>
</dbReference>
<feature type="compositionally biased region" description="Low complexity" evidence="2">
    <location>
        <begin position="257"/>
        <end position="271"/>
    </location>
</feature>
<dbReference type="RefSeq" id="WP_244803562.1">
    <property type="nucleotide sequence ID" value="NZ_JALIEA010000011.1"/>
</dbReference>
<sequence>MSGTPSATSDLRDELPEELPRSRAYLAQRAHVTIETKVLEKIGVQAALSVPGVVPHSSGLVQLAGRRLPRVSVQMDPTGTCAVADVQIATSWPAPTVAVAQVAREAVGEWIEHSTGVPVLAVNVDVAAVVPVVDPDSGPDSSPAVTVQDLADTPRTPELTRVAAEPLRPTPPTVSRRVPTVTVPATPAPVSPVHPRPLETVHLTPVSAGRPRPPRHIAAPAPRPVRRPVTPTPVQVTPVHSPAPPTVTRPVTPPAAPVVRPRSPHSASRPRPLLPVVVDRADVTAPPTPRGLRILYDVPTPTGPRLRDIPTPRGLPTRAVPTPQGLGVSIYPTVRRHRRTPVTVDTSRRWRRTPGGNDDRSPR</sequence>
<dbReference type="EMBL" id="JALIEA010000011">
    <property type="protein sequence ID" value="MCJ7857813.1"/>
    <property type="molecule type" value="Genomic_DNA"/>
</dbReference>
<proteinExistence type="inferred from homology"/>
<accession>A0A9X1WGM9</accession>
<dbReference type="InterPro" id="IPR005531">
    <property type="entry name" value="Asp23"/>
</dbReference>
<feature type="region of interest" description="Disordered" evidence="2">
    <location>
        <begin position="134"/>
        <end position="160"/>
    </location>
</feature>
<evidence type="ECO:0000256" key="1">
    <source>
        <dbReference type="ARBA" id="ARBA00005721"/>
    </source>
</evidence>
<feature type="compositionally biased region" description="Pro residues" evidence="2">
    <location>
        <begin position="241"/>
        <end position="256"/>
    </location>
</feature>
<feature type="region of interest" description="Disordered" evidence="2">
    <location>
        <begin position="204"/>
        <end position="271"/>
    </location>
</feature>
<reference evidence="3" key="1">
    <citation type="submission" date="2022-04" db="EMBL/GenBank/DDBJ databases">
        <title>Corynebacterium kalidii LD5P10.</title>
        <authorList>
            <person name="Sun J.Q."/>
        </authorList>
    </citation>
    <scope>NUCLEOTIDE SEQUENCE</scope>
    <source>
        <strain evidence="3">LD5P10</strain>
    </source>
</reference>